<sequence length="236" mass="26427">MTAVLATGALAALAGSVAPARAPEETERAPAGFVALREVAPGIEQDIRYAGDHNFVGERIDGYEEPECLLAEESARALTRVERDLARDGLGLRVFDCYRPQRAVDHFLRWAEDPGATEEREEFYPRVPKDRLFDEGYLAERSGHSRGGTVDLTLVDDEGRAVDMGTGFDFFDPASHPGSPEPDAEQRRARERLRSAMAARGFTPIDTEWWHFTHDEEPFPDRHFDFPVERAALRGE</sequence>
<evidence type="ECO:0000256" key="11">
    <source>
        <dbReference type="SAM" id="MobiDB-lite"/>
    </source>
</evidence>
<keyword evidence="13" id="KW-1185">Reference proteome</keyword>
<organism evidence="12 13">
    <name type="scientific">Streptomyces triticirhizae</name>
    <dbReference type="NCBI Taxonomy" id="2483353"/>
    <lineage>
        <taxon>Bacteria</taxon>
        <taxon>Bacillati</taxon>
        <taxon>Actinomycetota</taxon>
        <taxon>Actinomycetes</taxon>
        <taxon>Kitasatosporales</taxon>
        <taxon>Streptomycetaceae</taxon>
        <taxon>Streptomyces</taxon>
    </lineage>
</organism>
<dbReference type="GO" id="GO:0071555">
    <property type="term" value="P:cell wall organization"/>
    <property type="evidence" value="ECO:0007669"/>
    <property type="project" value="UniProtKB-KW"/>
</dbReference>
<feature type="binding site" evidence="9">
    <location>
        <position position="151"/>
    </location>
    <ligand>
        <name>Zn(2+)</name>
        <dbReference type="ChEBI" id="CHEBI:29105"/>
        <note>catalytic</note>
    </ligand>
</feature>
<dbReference type="SUPFAM" id="SSF55166">
    <property type="entry name" value="Hedgehog/DD-peptidase"/>
    <property type="match status" value="1"/>
</dbReference>
<evidence type="ECO:0000256" key="1">
    <source>
        <dbReference type="ARBA" id="ARBA00001362"/>
    </source>
</evidence>
<dbReference type="CDD" id="cd14817">
    <property type="entry name" value="D-Ala-D-Ala_dipeptidase_VanX"/>
    <property type="match status" value="1"/>
</dbReference>
<feature type="region of interest" description="Disordered" evidence="11">
    <location>
        <begin position="169"/>
        <end position="189"/>
    </location>
</feature>
<dbReference type="AlphaFoldDB" id="A0A3M2KSZ6"/>
<protein>
    <recommendedName>
        <fullName evidence="9 10">D-alanyl-D-alanine dipeptidase</fullName>
        <shortName evidence="9 10">D-Ala-D-Ala dipeptidase</shortName>
        <ecNumber evidence="9 10">3.4.13.22</ecNumber>
    </recommendedName>
</protein>
<dbReference type="GO" id="GO:0008270">
    <property type="term" value="F:zinc ion binding"/>
    <property type="evidence" value="ECO:0007669"/>
    <property type="project" value="UniProtKB-UniRule"/>
</dbReference>
<evidence type="ECO:0000256" key="6">
    <source>
        <dbReference type="ARBA" id="ARBA00022997"/>
    </source>
</evidence>
<keyword evidence="5 9" id="KW-0862">Zinc</keyword>
<accession>A0A3M2KSZ6</accession>
<evidence type="ECO:0000313" key="12">
    <source>
        <dbReference type="EMBL" id="RMI28772.1"/>
    </source>
</evidence>
<evidence type="ECO:0000256" key="8">
    <source>
        <dbReference type="ARBA" id="ARBA00023316"/>
    </source>
</evidence>
<feature type="active site" description="Proton donor/acceptor" evidence="9">
    <location>
        <position position="208"/>
    </location>
</feature>
<dbReference type="Pfam" id="PF01427">
    <property type="entry name" value="Peptidase_M15"/>
    <property type="match status" value="1"/>
</dbReference>
<dbReference type="InterPro" id="IPR009045">
    <property type="entry name" value="Zn_M74/Hedgehog-like"/>
</dbReference>
<reference evidence="12 13" key="1">
    <citation type="submission" date="2018-10" db="EMBL/GenBank/DDBJ databases">
        <title>Isolation, diversity and antifungal activity of actinobacteria from wheat.</title>
        <authorList>
            <person name="Han C."/>
        </authorList>
    </citation>
    <scope>NUCLEOTIDE SEQUENCE [LARGE SCALE GENOMIC DNA]</scope>
    <source>
        <strain evidence="12 13">NEAU-YY642</strain>
    </source>
</reference>
<dbReference type="PIRSF" id="PIRSF026671">
    <property type="entry name" value="AA_dipeptidase"/>
    <property type="match status" value="1"/>
</dbReference>
<dbReference type="EC" id="3.4.13.22" evidence="9 10"/>
<comment type="cofactor">
    <cofactor evidence="9">
        <name>Zn(2+)</name>
        <dbReference type="ChEBI" id="CHEBI:29105"/>
    </cofactor>
    <text evidence="9">Binds 1 zinc ion per subunit.</text>
</comment>
<keyword evidence="7 9" id="KW-0482">Metalloprotease</keyword>
<dbReference type="EMBL" id="RFFJ01000280">
    <property type="protein sequence ID" value="RMI28772.1"/>
    <property type="molecule type" value="Genomic_DNA"/>
</dbReference>
<dbReference type="InterPro" id="IPR000755">
    <property type="entry name" value="A_A_dipeptidase"/>
</dbReference>
<evidence type="ECO:0000256" key="5">
    <source>
        <dbReference type="ARBA" id="ARBA00022833"/>
    </source>
</evidence>
<proteinExistence type="inferred from homology"/>
<keyword evidence="8 10" id="KW-0961">Cell wall biogenesis/degradation</keyword>
<comment type="caution">
    <text evidence="12">The sequence shown here is derived from an EMBL/GenBank/DDBJ whole genome shotgun (WGS) entry which is preliminary data.</text>
</comment>
<dbReference type="GO" id="GO:0006508">
    <property type="term" value="P:proteolysis"/>
    <property type="evidence" value="ECO:0007669"/>
    <property type="project" value="UniProtKB-KW"/>
</dbReference>
<evidence type="ECO:0000256" key="10">
    <source>
        <dbReference type="PIRNR" id="PIRNR026671"/>
    </source>
</evidence>
<keyword evidence="2 9" id="KW-0645">Protease</keyword>
<gene>
    <name evidence="12" type="ORF">EBN88_28040</name>
</gene>
<evidence type="ECO:0000256" key="3">
    <source>
        <dbReference type="ARBA" id="ARBA00022723"/>
    </source>
</evidence>
<dbReference type="PANTHER" id="PTHR43126:SF1">
    <property type="entry name" value="D-ALANYL-D-ALANINE DIPEPTIDASE"/>
    <property type="match status" value="1"/>
</dbReference>
<evidence type="ECO:0000256" key="4">
    <source>
        <dbReference type="ARBA" id="ARBA00022801"/>
    </source>
</evidence>
<comment type="similarity">
    <text evidence="9 10">Belongs to the peptidase M15D family.</text>
</comment>
<name>A0A3M2KSZ6_9ACTN</name>
<dbReference type="HAMAP" id="MF_01924">
    <property type="entry name" value="A_A_dipeptidase"/>
    <property type="match status" value="1"/>
</dbReference>
<keyword evidence="4 9" id="KW-0378">Hydrolase</keyword>
<dbReference type="Proteomes" id="UP000278673">
    <property type="component" value="Unassembled WGS sequence"/>
</dbReference>
<feature type="binding site" evidence="9">
    <location>
        <position position="144"/>
    </location>
    <ligand>
        <name>Zn(2+)</name>
        <dbReference type="ChEBI" id="CHEBI:29105"/>
        <note>catalytic</note>
    </ligand>
</feature>
<evidence type="ECO:0000256" key="2">
    <source>
        <dbReference type="ARBA" id="ARBA00022670"/>
    </source>
</evidence>
<comment type="catalytic activity">
    <reaction evidence="1 9 10">
        <text>D-alanyl-D-alanine + H2O = 2 D-alanine</text>
        <dbReference type="Rhea" id="RHEA:20661"/>
        <dbReference type="ChEBI" id="CHEBI:15377"/>
        <dbReference type="ChEBI" id="CHEBI:57416"/>
        <dbReference type="ChEBI" id="CHEBI:57822"/>
        <dbReference type="EC" id="3.4.13.22"/>
    </reaction>
</comment>
<keyword evidence="6 9" id="KW-0224">Dipeptidase</keyword>
<comment type="function">
    <text evidence="9 10">Catalyzes hydrolysis of the D-alanyl-D-alanine dipeptide.</text>
</comment>
<evidence type="ECO:0000313" key="13">
    <source>
        <dbReference type="Proteomes" id="UP000278673"/>
    </source>
</evidence>
<dbReference type="PANTHER" id="PTHR43126">
    <property type="entry name" value="D-ALANYL-D-ALANINE DIPEPTIDASE"/>
    <property type="match status" value="1"/>
</dbReference>
<evidence type="ECO:0000256" key="7">
    <source>
        <dbReference type="ARBA" id="ARBA00023049"/>
    </source>
</evidence>
<dbReference type="GO" id="GO:0160237">
    <property type="term" value="F:D-Ala-D-Ala dipeptidase activity"/>
    <property type="evidence" value="ECO:0007669"/>
    <property type="project" value="UniProtKB-EC"/>
</dbReference>
<dbReference type="GO" id="GO:0008237">
    <property type="term" value="F:metallopeptidase activity"/>
    <property type="evidence" value="ECO:0007669"/>
    <property type="project" value="UniProtKB-KW"/>
</dbReference>
<feature type="site" description="Transition state stabilizer" evidence="9">
    <location>
        <position position="99"/>
    </location>
</feature>
<keyword evidence="3 9" id="KW-0479">Metal-binding</keyword>
<evidence type="ECO:0000256" key="9">
    <source>
        <dbReference type="HAMAP-Rule" id="MF_01924"/>
    </source>
</evidence>
<dbReference type="Gene3D" id="3.30.1380.10">
    <property type="match status" value="1"/>
</dbReference>
<feature type="binding site" evidence="9">
    <location>
        <position position="211"/>
    </location>
    <ligand>
        <name>Zn(2+)</name>
        <dbReference type="ChEBI" id="CHEBI:29105"/>
        <note>catalytic</note>
    </ligand>
</feature>